<sequence>MRRSNFHTTPYREHERAKELALKDGGDIGKGWHMSNIPSDNP</sequence>
<organism evidence="2 3">
    <name type="scientific">Cupriavidus basilensis</name>
    <dbReference type="NCBI Taxonomy" id="68895"/>
    <lineage>
        <taxon>Bacteria</taxon>
        <taxon>Pseudomonadati</taxon>
        <taxon>Pseudomonadota</taxon>
        <taxon>Betaproteobacteria</taxon>
        <taxon>Burkholderiales</taxon>
        <taxon>Burkholderiaceae</taxon>
        <taxon>Cupriavidus</taxon>
    </lineage>
</organism>
<dbReference type="AlphaFoldDB" id="A0A0C4YDR5"/>
<dbReference type="EMBL" id="CP010537">
    <property type="protein sequence ID" value="AJG23812.1"/>
    <property type="molecule type" value="Genomic_DNA"/>
</dbReference>
<name>A0A0C4YDR5_9BURK</name>
<proteinExistence type="predicted"/>
<evidence type="ECO:0000313" key="3">
    <source>
        <dbReference type="Proteomes" id="UP000031843"/>
    </source>
</evidence>
<protein>
    <submittedName>
        <fullName evidence="2">Uncharacterized protein</fullName>
    </submittedName>
</protein>
<accession>A0A0C4YDR5</accession>
<evidence type="ECO:0000256" key="1">
    <source>
        <dbReference type="SAM" id="MobiDB-lite"/>
    </source>
</evidence>
<feature type="region of interest" description="Disordered" evidence="1">
    <location>
        <begin position="22"/>
        <end position="42"/>
    </location>
</feature>
<dbReference type="KEGG" id="cbw:RR42_s2230"/>
<gene>
    <name evidence="2" type="ORF">RR42_s2230</name>
</gene>
<keyword evidence="3" id="KW-1185">Reference proteome</keyword>
<dbReference type="Proteomes" id="UP000031843">
    <property type="component" value="Chromosome secondary"/>
</dbReference>
<evidence type="ECO:0000313" key="2">
    <source>
        <dbReference type="EMBL" id="AJG23812.1"/>
    </source>
</evidence>
<reference evidence="2 3" key="1">
    <citation type="journal article" date="2015" name="Genome Announc.">
        <title>Complete Genome Sequence of Cupriavidus basilensis 4G11, Isolated from the Oak Ridge Field Research Center Site.</title>
        <authorList>
            <person name="Ray J."/>
            <person name="Waters R.J."/>
            <person name="Skerker J.M."/>
            <person name="Kuehl J.V."/>
            <person name="Price M.N."/>
            <person name="Huang J."/>
            <person name="Chakraborty R."/>
            <person name="Arkin A.P."/>
            <person name="Deutschbauer A."/>
        </authorList>
    </citation>
    <scope>NUCLEOTIDE SEQUENCE [LARGE SCALE GENOMIC DNA]</scope>
    <source>
        <strain evidence="2">4G11</strain>
    </source>
</reference>